<proteinExistence type="predicted"/>
<feature type="repeat" description="PPR" evidence="2">
    <location>
        <begin position="113"/>
        <end position="143"/>
    </location>
</feature>
<feature type="repeat" description="PPR" evidence="2">
    <location>
        <begin position="296"/>
        <end position="330"/>
    </location>
</feature>
<gene>
    <name evidence="3" type="primary">PCMPH92_1</name>
    <name evidence="3" type="ORF">PIB30_000466</name>
</gene>
<dbReference type="Proteomes" id="UP001341840">
    <property type="component" value="Unassembled WGS sequence"/>
</dbReference>
<feature type="repeat" description="PPR" evidence="2">
    <location>
        <begin position="47"/>
        <end position="77"/>
    </location>
</feature>
<dbReference type="Pfam" id="PF13041">
    <property type="entry name" value="PPR_2"/>
    <property type="match status" value="2"/>
</dbReference>
<dbReference type="Pfam" id="PF01535">
    <property type="entry name" value="PPR"/>
    <property type="match status" value="1"/>
</dbReference>
<keyword evidence="4" id="KW-1185">Reference proteome</keyword>
<evidence type="ECO:0000256" key="2">
    <source>
        <dbReference type="PROSITE-ProRule" id="PRU00708"/>
    </source>
</evidence>
<evidence type="ECO:0000256" key="1">
    <source>
        <dbReference type="ARBA" id="ARBA00022737"/>
    </source>
</evidence>
<dbReference type="InterPro" id="IPR002885">
    <property type="entry name" value="PPR_rpt"/>
</dbReference>
<dbReference type="PANTHER" id="PTHR47926">
    <property type="entry name" value="PENTATRICOPEPTIDE REPEAT-CONTAINING PROTEIN"/>
    <property type="match status" value="1"/>
</dbReference>
<evidence type="ECO:0000313" key="4">
    <source>
        <dbReference type="Proteomes" id="UP001341840"/>
    </source>
</evidence>
<keyword evidence="1" id="KW-0677">Repeat</keyword>
<accession>A0ABU6V368</accession>
<dbReference type="EMBL" id="JASCZI010151036">
    <property type="protein sequence ID" value="MED6167215.1"/>
    <property type="molecule type" value="Genomic_DNA"/>
</dbReference>
<feature type="repeat" description="PPR" evidence="2">
    <location>
        <begin position="223"/>
        <end position="257"/>
    </location>
</feature>
<dbReference type="InterPro" id="IPR046960">
    <property type="entry name" value="PPR_At4g14850-like_plant"/>
</dbReference>
<dbReference type="NCBIfam" id="TIGR00756">
    <property type="entry name" value="PPR"/>
    <property type="match status" value="5"/>
</dbReference>
<organism evidence="3 4">
    <name type="scientific">Stylosanthes scabra</name>
    <dbReference type="NCBI Taxonomy" id="79078"/>
    <lineage>
        <taxon>Eukaryota</taxon>
        <taxon>Viridiplantae</taxon>
        <taxon>Streptophyta</taxon>
        <taxon>Embryophyta</taxon>
        <taxon>Tracheophyta</taxon>
        <taxon>Spermatophyta</taxon>
        <taxon>Magnoliopsida</taxon>
        <taxon>eudicotyledons</taxon>
        <taxon>Gunneridae</taxon>
        <taxon>Pentapetalae</taxon>
        <taxon>rosids</taxon>
        <taxon>fabids</taxon>
        <taxon>Fabales</taxon>
        <taxon>Fabaceae</taxon>
        <taxon>Papilionoideae</taxon>
        <taxon>50 kb inversion clade</taxon>
        <taxon>dalbergioids sensu lato</taxon>
        <taxon>Dalbergieae</taxon>
        <taxon>Pterocarpus clade</taxon>
        <taxon>Stylosanthes</taxon>
    </lineage>
</organism>
<dbReference type="InterPro" id="IPR011990">
    <property type="entry name" value="TPR-like_helical_dom_sf"/>
</dbReference>
<evidence type="ECO:0000313" key="3">
    <source>
        <dbReference type="EMBL" id="MED6167215.1"/>
    </source>
</evidence>
<name>A0ABU6V368_9FABA</name>
<comment type="caution">
    <text evidence="3">The sequence shown here is derived from an EMBL/GenBank/DDBJ whole genome shotgun (WGS) entry which is preliminary data.</text>
</comment>
<protein>
    <submittedName>
        <fullName evidence="3">Pentatricopeptide repeat-containing protein</fullName>
    </submittedName>
</protein>
<dbReference type="PROSITE" id="PS51375">
    <property type="entry name" value="PPR"/>
    <property type="match status" value="5"/>
</dbReference>
<dbReference type="Gene3D" id="1.25.40.10">
    <property type="entry name" value="Tetratricopeptide repeat domain"/>
    <property type="match status" value="3"/>
</dbReference>
<feature type="repeat" description="PPR" evidence="2">
    <location>
        <begin position="78"/>
        <end position="112"/>
    </location>
</feature>
<sequence length="457" mass="51132">MVVRGTTLFGSKSLLVCETNAALRLFVEMTTGKQVHGFAVRSGLADDVFVGNAIVDMHCRCGKMDQANRVFERMKLKDVVSWNAMVTGYSHTGRFGDVLSLFEQMQQENIKLDVVTWTAVISGYAQRGLGPEALDVFRQMCNCVSQSNVVTLVYLLSGCASVGAILHGKETHYYAIKFMLNLDGNDPREDLMVINGLIDMYSKCINVGVARKMFELITRKDMDVVTWTVMIGGYAQHGDGNHALQLFSEMFKMNNSLRLNDFTLSCALMACARLAALRLGRQFHAYVLRNRYDSIVLFVANCLIDMYSKCGDVETAQVVFNNMREKNYVSWTTLMTGDVQNPRGLPNFHQQLHRIISSNKKIGLEMSESGWALMPEGRVMPDPRCDWTKARSWVLLKAGSALGSRWNVALTRSWAAFGAWSTLQLDPSVLWAWFHAALTLQHEDSAVRSACGLPCHT</sequence>
<reference evidence="3 4" key="1">
    <citation type="journal article" date="2023" name="Plants (Basel)">
        <title>Bridging the Gap: Combining Genomics and Transcriptomics Approaches to Understand Stylosanthes scabra, an Orphan Legume from the Brazilian Caatinga.</title>
        <authorList>
            <person name="Ferreira-Neto J.R.C."/>
            <person name="da Silva M.D."/>
            <person name="Binneck E."/>
            <person name="de Melo N.F."/>
            <person name="da Silva R.H."/>
            <person name="de Melo A.L.T.M."/>
            <person name="Pandolfi V."/>
            <person name="Bustamante F.O."/>
            <person name="Brasileiro-Vidal A.C."/>
            <person name="Benko-Iseppon A.M."/>
        </authorList>
    </citation>
    <scope>NUCLEOTIDE SEQUENCE [LARGE SCALE GENOMIC DNA]</scope>
    <source>
        <tissue evidence="3">Leaves</tissue>
    </source>
</reference>